<dbReference type="PANTHER" id="PTHR33399">
    <property type="entry name" value="OXYGEN-EVOLVING ENHANCER PROTEIN 3-1, CHLOROPLASTIC"/>
    <property type="match status" value="1"/>
</dbReference>
<protein>
    <submittedName>
        <fullName evidence="11">Uncharacterized protein</fullName>
    </submittedName>
</protein>
<evidence type="ECO:0000256" key="7">
    <source>
        <dbReference type="ARBA" id="ARBA00023136"/>
    </source>
</evidence>
<feature type="compositionally biased region" description="Basic residues" evidence="10">
    <location>
        <begin position="28"/>
        <end position="39"/>
    </location>
</feature>
<keyword evidence="12" id="KW-1185">Reference proteome</keyword>
<dbReference type="InterPro" id="IPR008797">
    <property type="entry name" value="PSII_PsbQ"/>
</dbReference>
<accession>A0ABR2ND74</accession>
<dbReference type="InterPro" id="IPR023222">
    <property type="entry name" value="PsbQ-like_dom_sf"/>
</dbReference>
<keyword evidence="7" id="KW-0472">Membrane</keyword>
<evidence type="ECO:0000256" key="3">
    <source>
        <dbReference type="ARBA" id="ARBA00022531"/>
    </source>
</evidence>
<evidence type="ECO:0000256" key="4">
    <source>
        <dbReference type="ARBA" id="ARBA00022640"/>
    </source>
</evidence>
<evidence type="ECO:0000256" key="2">
    <source>
        <dbReference type="ARBA" id="ARBA00022528"/>
    </source>
</evidence>
<keyword evidence="4" id="KW-0934">Plastid</keyword>
<keyword evidence="2" id="KW-0150">Chloroplast</keyword>
<keyword evidence="5" id="KW-0809">Transit peptide</keyword>
<name>A0ABR2ND74_9ROSI</name>
<evidence type="ECO:0000313" key="12">
    <source>
        <dbReference type="Proteomes" id="UP001396334"/>
    </source>
</evidence>
<feature type="region of interest" description="Disordered" evidence="10">
    <location>
        <begin position="20"/>
        <end position="44"/>
    </location>
</feature>
<sequence>MSKNNWLRPHPTYPKWKIADKVSQTRPNLHHRKKVRKKPTTSSNQTILVTPEARTNIFYTLVVEMAQAMASMAGLRGSSQAVLNGSLQLSGQTRLNIGSNNPLAVSRPGFTVRAHQAPAESETGRRAMLGLVAAGLATGSFVQAVLADARSIKVGGPPPPSGGLPGTLNSDEPRDLDLPYKSRFFLQPLTPAQAAQRAKESAKDIVGVKSLIDKKAWPYVMNDLRLKAEYLRYDLNTVIDSKLKDEKKTLKDLTKKLFDTIDDLDHAAKIKSSPEAEKYYAQTVSSLNDVLAKLG</sequence>
<gene>
    <name evidence="11" type="ORF">V6N11_064613</name>
</gene>
<reference evidence="11 12" key="1">
    <citation type="journal article" date="2024" name="G3 (Bethesda)">
        <title>Genome assembly of Hibiscus sabdariffa L. provides insights into metabolisms of medicinal natural products.</title>
        <authorList>
            <person name="Kim T."/>
        </authorList>
    </citation>
    <scope>NUCLEOTIDE SEQUENCE [LARGE SCALE GENOMIC DNA]</scope>
    <source>
        <strain evidence="11">TK-2024</strain>
        <tissue evidence="11">Old leaves</tissue>
    </source>
</reference>
<dbReference type="PANTHER" id="PTHR33399:SF3">
    <property type="entry name" value="OXYGEN-EVOLVING ENHANCER PROTEIN 3-1, CHLOROPLASTIC"/>
    <property type="match status" value="1"/>
</dbReference>
<organism evidence="11 12">
    <name type="scientific">Hibiscus sabdariffa</name>
    <name type="common">roselle</name>
    <dbReference type="NCBI Taxonomy" id="183260"/>
    <lineage>
        <taxon>Eukaryota</taxon>
        <taxon>Viridiplantae</taxon>
        <taxon>Streptophyta</taxon>
        <taxon>Embryophyta</taxon>
        <taxon>Tracheophyta</taxon>
        <taxon>Spermatophyta</taxon>
        <taxon>Magnoliopsida</taxon>
        <taxon>eudicotyledons</taxon>
        <taxon>Gunneridae</taxon>
        <taxon>Pentapetalae</taxon>
        <taxon>rosids</taxon>
        <taxon>malvids</taxon>
        <taxon>Malvales</taxon>
        <taxon>Malvaceae</taxon>
        <taxon>Malvoideae</taxon>
        <taxon>Hibiscus</taxon>
    </lineage>
</organism>
<keyword evidence="3" id="KW-0602">Photosynthesis</keyword>
<dbReference type="SUPFAM" id="SSF101112">
    <property type="entry name" value="Oxygen-evolving enhancer protein 3"/>
    <property type="match status" value="1"/>
</dbReference>
<evidence type="ECO:0000256" key="6">
    <source>
        <dbReference type="ARBA" id="ARBA00023078"/>
    </source>
</evidence>
<evidence type="ECO:0000256" key="9">
    <source>
        <dbReference type="ARBA" id="ARBA00035649"/>
    </source>
</evidence>
<dbReference type="Pfam" id="PF05757">
    <property type="entry name" value="PsbQ"/>
    <property type="match status" value="1"/>
</dbReference>
<dbReference type="InterPro" id="IPR054099">
    <property type="entry name" value="PSII_PsbQ_pln"/>
</dbReference>
<comment type="caution">
    <text evidence="11">The sequence shown here is derived from an EMBL/GenBank/DDBJ whole genome shotgun (WGS) entry which is preliminary data.</text>
</comment>
<evidence type="ECO:0000256" key="10">
    <source>
        <dbReference type="SAM" id="MobiDB-lite"/>
    </source>
</evidence>
<evidence type="ECO:0000256" key="1">
    <source>
        <dbReference type="ARBA" id="ARBA00004622"/>
    </source>
</evidence>
<keyword evidence="8" id="KW-0604">Photosystem II</keyword>
<evidence type="ECO:0000256" key="5">
    <source>
        <dbReference type="ARBA" id="ARBA00022946"/>
    </source>
</evidence>
<evidence type="ECO:0000313" key="11">
    <source>
        <dbReference type="EMBL" id="KAK8974125.1"/>
    </source>
</evidence>
<dbReference type="EMBL" id="JBBPBN010000172">
    <property type="protein sequence ID" value="KAK8974125.1"/>
    <property type="molecule type" value="Genomic_DNA"/>
</dbReference>
<evidence type="ECO:0000256" key="8">
    <source>
        <dbReference type="ARBA" id="ARBA00023276"/>
    </source>
</evidence>
<proteinExistence type="inferred from homology"/>
<comment type="subcellular location">
    <subcellularLocation>
        <location evidence="1">Plastid</location>
        <location evidence="1">Chloroplast thylakoid membrane</location>
        <topology evidence="1">Peripheral membrane protein</topology>
        <orientation evidence="1">Lumenal side</orientation>
    </subcellularLocation>
</comment>
<comment type="similarity">
    <text evidence="9">Belongs to the PsbQ family.</text>
</comment>
<keyword evidence="6" id="KW-0793">Thylakoid</keyword>
<dbReference type="Gene3D" id="1.20.120.290">
    <property type="entry name" value="Oxygen-evolving enhancer protein 3 (PsbQ), four-helix up-down bundle"/>
    <property type="match status" value="1"/>
</dbReference>
<dbReference type="Proteomes" id="UP001396334">
    <property type="component" value="Unassembled WGS sequence"/>
</dbReference>